<reference evidence="2 3" key="1">
    <citation type="submission" date="2019-07" db="EMBL/GenBank/DDBJ databases">
        <title>Genome sequencing of 100 strains of the haloalkaliphilic chemolithoautotrophic sulfur-oxidizing bacterium Thioalkalivibrio.</title>
        <authorList>
            <person name="Muyzer G."/>
        </authorList>
    </citation>
    <scope>NUCLEOTIDE SEQUENCE [LARGE SCALE GENOMIC DNA]</scope>
    <source>
        <strain evidence="2 3">ASO4-4</strain>
    </source>
</reference>
<feature type="transmembrane region" description="Helical" evidence="1">
    <location>
        <begin position="9"/>
        <end position="31"/>
    </location>
</feature>
<dbReference type="InterPro" id="IPR052894">
    <property type="entry name" value="AsmA-related"/>
</dbReference>
<dbReference type="OrthoDB" id="9757969at2"/>
<proteinExistence type="predicted"/>
<evidence type="ECO:0000313" key="3">
    <source>
        <dbReference type="Proteomes" id="UP000318307"/>
    </source>
</evidence>
<dbReference type="InterPro" id="IPR008023">
    <property type="entry name" value="DUF748"/>
</dbReference>
<name>A0A562RKG5_9BACT</name>
<dbReference type="AlphaFoldDB" id="A0A562RKG5"/>
<evidence type="ECO:0000313" key="2">
    <source>
        <dbReference type="EMBL" id="TWI68910.1"/>
    </source>
</evidence>
<dbReference type="Pfam" id="PF05359">
    <property type="entry name" value="DUF748"/>
    <property type="match status" value="1"/>
</dbReference>
<keyword evidence="1" id="KW-1133">Transmembrane helix</keyword>
<sequence>MKGVIRNSLIVTAFCIVLWFPGVFFGLSMVLTHMVPDRLSQLLGRAVSIEQIRVNPFTLSVTVRKFEIKEEDGTDPFVSFERFYANAEILSLIQRSLILKALELEKPEIHLARFSDMTFNFSDIIEGIQSVSPVDAEAEKTDSEEPSSPFNFTVQDIRIVDGSIEYRDLPADKTHRLDPINWHLPLISNTEHHRDSFSEPALNFALDGAQISVNVWTKPFKDTMETLVELGVSGLSLPMYATYLPEDQVRFMLEKGTLDLTGQVSFRMEENPVVEVQGDLILSDLHVMDKAGEDIFMLPRLELSLNPSPVLENRLHIDTFLIQSPGLFVQRRADGSISLNDLIPAPVDAADTSIPEMMVAEDEKNNEISDESGFLVEVDTFILDDGRLQFRDSAVQAGGRKPNQSAVLTDIYPLRLEVSPFTTVPDHASVFDFSAGLNGTAQLAMQGEMTLMPFSVESDVRLSDFSLSWLQPYLPENIRLVILDGLASAETRVAFDMGEAPEFSLSLGGDAAILGFASEDAQAGDAFLGWEAFSVKGIRVEMHPLRVDVDEIAFKGLDTRITVLEDGGMNLDHIFIREEKDKTKGVIGEEKNPDEAGDAVSVRIGAFVMDDADFRFTDRSVLPHYDTRLNLGNLRITGLTSEDFRAADVHAKGVIDGYAPLKVTGTMNPLSDNLFVDLEFNLANLEMVPFSSYTGKYIGRAIEKGKLNIDVKYHIKEGDILADNHILLDQFTLGRRVDSPDAMNLPVGLAISLLKDRYGKIEIDLPISGRTDDPEFAWGKLVLRTLQNLIVRAAASPFSLVASLVGSGEEMQHIEFEPGTAVLDETALGKLLSVRTLLYERPGLRMEILGYADEKSDTRALAKQELERRLRMRASAEGMISDDSDMDAETRQYYLRLLYQDAMAVRGEADPEFSEEGELAVEEMEELLMKGANIRTADLYRLAMERAAAVRSHILEDEKIEAQRVFFREADRPLKTGDDILRPGRVELGLQ</sequence>
<comment type="caution">
    <text evidence="2">The sequence shown here is derived from an EMBL/GenBank/DDBJ whole genome shotgun (WGS) entry which is preliminary data.</text>
</comment>
<dbReference type="PANTHER" id="PTHR30441:SF8">
    <property type="entry name" value="DUF748 DOMAIN-CONTAINING PROTEIN"/>
    <property type="match status" value="1"/>
</dbReference>
<keyword evidence="1" id="KW-0472">Membrane</keyword>
<gene>
    <name evidence="2" type="ORF">LZ24_02384</name>
</gene>
<accession>A0A562RKG5</accession>
<dbReference type="PANTHER" id="PTHR30441">
    <property type="entry name" value="DUF748 DOMAIN-CONTAINING PROTEIN"/>
    <property type="match status" value="1"/>
</dbReference>
<organism evidence="2 3">
    <name type="scientific">Desulfobotulus alkaliphilus</name>
    <dbReference type="NCBI Taxonomy" id="622671"/>
    <lineage>
        <taxon>Bacteria</taxon>
        <taxon>Pseudomonadati</taxon>
        <taxon>Thermodesulfobacteriota</taxon>
        <taxon>Desulfobacteria</taxon>
        <taxon>Desulfobacterales</taxon>
        <taxon>Desulfobacteraceae</taxon>
        <taxon>Desulfobotulus</taxon>
    </lineage>
</organism>
<protein>
    <submittedName>
        <fullName evidence="2">Uncharacterized protein DUF748</fullName>
    </submittedName>
</protein>
<keyword evidence="1" id="KW-0812">Transmembrane</keyword>
<keyword evidence="3" id="KW-1185">Reference proteome</keyword>
<dbReference type="EMBL" id="VLLC01000019">
    <property type="protein sequence ID" value="TWI68910.1"/>
    <property type="molecule type" value="Genomic_DNA"/>
</dbReference>
<evidence type="ECO:0000256" key="1">
    <source>
        <dbReference type="SAM" id="Phobius"/>
    </source>
</evidence>
<dbReference type="Proteomes" id="UP000318307">
    <property type="component" value="Unassembled WGS sequence"/>
</dbReference>
<dbReference type="GO" id="GO:0005886">
    <property type="term" value="C:plasma membrane"/>
    <property type="evidence" value="ECO:0007669"/>
    <property type="project" value="TreeGrafter"/>
</dbReference>
<dbReference type="GO" id="GO:0090313">
    <property type="term" value="P:regulation of protein targeting to membrane"/>
    <property type="evidence" value="ECO:0007669"/>
    <property type="project" value="TreeGrafter"/>
</dbReference>